<name>W5SPL1_BORAN</name>
<dbReference type="eggNOG" id="COG0216">
    <property type="taxonomic scope" value="Bacteria"/>
</dbReference>
<dbReference type="Proteomes" id="UP000019262">
    <property type="component" value="Chromosome"/>
</dbReference>
<dbReference type="Gene3D" id="6.10.140.1950">
    <property type="match status" value="1"/>
</dbReference>
<reference evidence="2 3" key="1">
    <citation type="submission" date="2013-04" db="EMBL/GenBank/DDBJ databases">
        <title>Comparative Genomics of Relapsing Fever Spirochetes.</title>
        <authorList>
            <person name="Schwan T.G."/>
            <person name="Raffel S.J."/>
            <person name="Porcella S.F."/>
            <person name="Martens C.A."/>
            <person name="Bruno D.P."/>
            <person name="Rickefs S.M."/>
            <person name="Barbian K.B."/>
        </authorList>
    </citation>
    <scope>NUCLEOTIDE SEQUENCE</scope>
    <source>
        <strain evidence="2 3">BA2</strain>
        <plasmid evidence="2">unnamed</plasmid>
    </source>
</reference>
<organism evidence="2">
    <name type="scientific">Borrelia anserina BA2</name>
    <dbReference type="NCBI Taxonomy" id="1313293"/>
    <lineage>
        <taxon>Bacteria</taxon>
        <taxon>Pseudomonadati</taxon>
        <taxon>Spirochaetota</taxon>
        <taxon>Spirochaetia</taxon>
        <taxon>Spirochaetales</taxon>
        <taxon>Borreliaceae</taxon>
        <taxon>Borrelia</taxon>
    </lineage>
</organism>
<evidence type="ECO:0000313" key="1">
    <source>
        <dbReference type="EMBL" id="AHH08156.1"/>
    </source>
</evidence>
<protein>
    <submittedName>
        <fullName evidence="2">Bacterial Peptide Chain Release Factor 1 (RF-1)</fullName>
    </submittedName>
</protein>
<proteinExistence type="predicted"/>
<geneLocation type="plasmid" evidence="2">
    <name>unnamed</name>
</geneLocation>
<dbReference type="PATRIC" id="fig|1313293.3.peg.194"/>
<evidence type="ECO:0000313" key="3">
    <source>
        <dbReference type="Proteomes" id="UP000019262"/>
    </source>
</evidence>
<accession>W5SPL1</accession>
<dbReference type="EMBL" id="CP005830">
    <property type="protein sequence ID" value="AHH08837.1"/>
    <property type="molecule type" value="Genomic_DNA"/>
</dbReference>
<evidence type="ECO:0000313" key="2">
    <source>
        <dbReference type="EMBL" id="AHH08837.1"/>
    </source>
</evidence>
<dbReference type="EMBL" id="CP005829">
    <property type="protein sequence ID" value="AHH08156.1"/>
    <property type="molecule type" value="Genomic_DNA"/>
</dbReference>
<keyword evidence="2" id="KW-0614">Plasmid</keyword>
<dbReference type="HOGENOM" id="CLU_3077376_0_0_12"/>
<dbReference type="AlphaFoldDB" id="W5SPL1"/>
<gene>
    <name evidence="1" type="ORF">BAN_0095900</name>
    <name evidence="2" type="ORF">BAN_0095903</name>
</gene>
<sequence>MFLEKLNPIESKIKILEEKLQDTKLVKNQKEYAKIVKEYHYLEKIKEKKMNMKTY</sequence>